<evidence type="ECO:0000313" key="2">
    <source>
        <dbReference type="EMBL" id="SCA58093.1"/>
    </source>
</evidence>
<dbReference type="Proteomes" id="UP000231658">
    <property type="component" value="Unassembled WGS sequence"/>
</dbReference>
<dbReference type="AlphaFoldDB" id="A0A1C3RLI8"/>
<protein>
    <recommendedName>
        <fullName evidence="4">Type II secretion system protein GspF domain-containing protein</fullName>
    </recommendedName>
</protein>
<evidence type="ECO:0000256" key="1">
    <source>
        <dbReference type="SAM" id="Phobius"/>
    </source>
</evidence>
<accession>A0A1C3RLI8</accession>
<sequence length="408" mass="46269">MKIVEARYRRSFEGEIVKETFYLSSVEEVKEGLREQNYTILSVREKKLDLTLWRFFRLREQLALLESLSTDINHGTTTGMALRIYEEAATPRVKRKLQPAIAMINQADATLSDALKALKFDHRVIALVQAGELMPGKDNEQLKINIAKAIDVLSEKANRLGPINVWSLWGVIEVVILADFPFWLHFEQIPKYKRQGVLSDSPAAADQFAQTMATIELISLNWLMFATCFMTFLLITIVICFIAKREGEAYPAYVDYLPFYGKQIRHNDMALSYSLLSPLILGKVNFNEALDYVIKSVSSAGVRGLWQDAKTAIVANDSFKDAIGQHKYIEDEERIRLIRLGDSVQLANVVETLSAHRLLKAKSYNLKQKYIAWAVTGLLLIVPTFLYAWIIVSQNDLLTESVKGLMPG</sequence>
<dbReference type="EMBL" id="FLYE01000047">
    <property type="protein sequence ID" value="SCA58093.1"/>
    <property type="molecule type" value="Genomic_DNA"/>
</dbReference>
<feature type="transmembrane region" description="Helical" evidence="1">
    <location>
        <begin position="222"/>
        <end position="243"/>
    </location>
</feature>
<feature type="transmembrane region" description="Helical" evidence="1">
    <location>
        <begin position="370"/>
        <end position="392"/>
    </location>
</feature>
<keyword evidence="1" id="KW-1133">Transmembrane helix</keyword>
<keyword evidence="1" id="KW-0812">Transmembrane</keyword>
<dbReference type="InterPro" id="IPR042094">
    <property type="entry name" value="T2SS_GspF_sf"/>
</dbReference>
<name>A0A1C3RLI8_9PROT</name>
<keyword evidence="3" id="KW-1185">Reference proteome</keyword>
<gene>
    <name evidence="2" type="ORF">MTBPR1_80147</name>
</gene>
<dbReference type="PANTHER" id="PTHR30012">
    <property type="entry name" value="GENERAL SECRETION PATHWAY PROTEIN"/>
    <property type="match status" value="1"/>
</dbReference>
<feature type="transmembrane region" description="Helical" evidence="1">
    <location>
        <begin position="163"/>
        <end position="184"/>
    </location>
</feature>
<proteinExistence type="predicted"/>
<evidence type="ECO:0008006" key="4">
    <source>
        <dbReference type="Google" id="ProtNLM"/>
    </source>
</evidence>
<dbReference type="PANTHER" id="PTHR30012:SF0">
    <property type="entry name" value="TYPE II SECRETION SYSTEM PROTEIN F-RELATED"/>
    <property type="match status" value="1"/>
</dbReference>
<reference evidence="2 3" key="1">
    <citation type="submission" date="2016-07" db="EMBL/GenBank/DDBJ databases">
        <authorList>
            <person name="Lefevre C.T."/>
        </authorList>
    </citation>
    <scope>NUCLEOTIDE SEQUENCE [LARGE SCALE GENOMIC DNA]</scope>
    <source>
        <strain evidence="2">PR1</strain>
    </source>
</reference>
<dbReference type="STRING" id="1867952.MTBPR1_80147"/>
<dbReference type="RefSeq" id="WP_069190086.1">
    <property type="nucleotide sequence ID" value="NZ_FLYE01000047.1"/>
</dbReference>
<evidence type="ECO:0000313" key="3">
    <source>
        <dbReference type="Proteomes" id="UP000231658"/>
    </source>
</evidence>
<organism evidence="2 3">
    <name type="scientific">Candidatus Terasakiella magnetica</name>
    <dbReference type="NCBI Taxonomy" id="1867952"/>
    <lineage>
        <taxon>Bacteria</taxon>
        <taxon>Pseudomonadati</taxon>
        <taxon>Pseudomonadota</taxon>
        <taxon>Alphaproteobacteria</taxon>
        <taxon>Rhodospirillales</taxon>
        <taxon>Terasakiellaceae</taxon>
        <taxon>Terasakiella</taxon>
    </lineage>
</organism>
<dbReference type="Gene3D" id="1.20.81.30">
    <property type="entry name" value="Type II secretion system (T2SS), domain F"/>
    <property type="match status" value="1"/>
</dbReference>
<keyword evidence="1" id="KW-0472">Membrane</keyword>
<dbReference type="InterPro" id="IPR003004">
    <property type="entry name" value="GspF/PilC"/>
</dbReference>